<name>A0A2Z4QL03_9REOV</name>
<dbReference type="EMBL" id="MH384342">
    <property type="protein sequence ID" value="AWY11149.1"/>
    <property type="molecule type" value="Genomic_RNA"/>
</dbReference>
<protein>
    <submittedName>
        <fullName evidence="1">Uncharacterized protein</fullName>
    </submittedName>
</protein>
<evidence type="ECO:0000313" key="1">
    <source>
        <dbReference type="EMBL" id="AWY11149.1"/>
    </source>
</evidence>
<accession>A0A2Z4QL03</accession>
<proteinExistence type="predicted"/>
<reference evidence="1" key="1">
    <citation type="submission" date="2018-05" db="EMBL/GenBank/DDBJ databases">
        <title>Lack of effect of Wolbachia wMel on the prevalence and abundance of the RNA virome of Drosophila melanogaster.</title>
        <authorList>
            <person name="Shi M."/>
            <person name="White V.L."/>
            <person name="Schlub T."/>
            <person name="Eden J.-S."/>
            <person name="Hoffmann A.A."/>
            <person name="Holmes E.C."/>
        </authorList>
    </citation>
    <scope>NUCLEOTIDE SEQUENCE</scope>
    <source>
        <strain evidence="1">MEL216T</strain>
    </source>
</reference>
<organism evidence="1">
    <name type="scientific">Torrey Pines virus</name>
    <dbReference type="NCBI Taxonomy" id="1654361"/>
    <lineage>
        <taxon>Viruses</taxon>
        <taxon>Riboviria</taxon>
        <taxon>Orthornavirae</taxon>
        <taxon>Duplornaviricota</taxon>
        <taxon>Resentoviricetes</taxon>
        <taxon>Reovirales</taxon>
        <taxon>Spinareoviridae</taxon>
        <taxon>Cypovirus</taxon>
    </lineage>
</organism>
<sequence>MLSACYFENPQLYASFGCFRKSLVKDVEYKKYTKSLGSKSKLGLPRRTTINIHCLSFDIQRLLHARLKNIANKSNGVFKNPKSIADYLNNPFTRIKLHNSLKSKRNQISADIVLNEVCVVYGNDGITDIDDARNLLQLQSIFGYHASDQHDRLPIIRINHELFDTVTPGYIKSLYPYMEVLVIPFGTVTIDYENCVFKWIFKQWLIPNERGILPSVNKRGTQNYVVANLTLLPDETVRRLNRGININFIDTMDTMLTFRNSNGSVSKYQLRRSAVAINDYAAKELSTLYDTLFTHGKPDEPLNHLSYLSVCTSFVQIPRVYVNERARAFINKVLDRIRDPRNVHVNINMIGNKGGGKSKLSELIAAKLTSLLNEEVHIVSSDSYGVWKRYHLSNPKCNTNVDYADYANVTHAKGESYFSVLADSFLANKKIRATPQYDNLSRKKRCELINIFKEILAVHFVTDASMNEDYFYDMMNCSAYRSRIVIFESHASFSDSNLPGSDITFNNAPVINTRLCVRGRDNENLTELFLHDVYELFDIQNHVSIYPYEWEAVLSSYSLRN</sequence>